<evidence type="ECO:0000256" key="6">
    <source>
        <dbReference type="ARBA" id="ARBA00022777"/>
    </source>
</evidence>
<keyword evidence="5" id="KW-0808">Transferase</keyword>
<evidence type="ECO:0000256" key="4">
    <source>
        <dbReference type="ARBA" id="ARBA00022553"/>
    </source>
</evidence>
<dbReference type="PANTHER" id="PTHR45453">
    <property type="entry name" value="PHOSPHATE REGULON SENSOR PROTEIN PHOR"/>
    <property type="match status" value="1"/>
</dbReference>
<protein>
    <recommendedName>
        <fullName evidence="3">histidine kinase</fullName>
        <ecNumber evidence="3">2.7.13.3</ecNumber>
    </recommendedName>
</protein>
<feature type="transmembrane region" description="Helical" evidence="8">
    <location>
        <begin position="42"/>
        <end position="62"/>
    </location>
</feature>
<dbReference type="SMART" id="SM00388">
    <property type="entry name" value="HisKA"/>
    <property type="match status" value="1"/>
</dbReference>
<evidence type="ECO:0000256" key="1">
    <source>
        <dbReference type="ARBA" id="ARBA00000085"/>
    </source>
</evidence>
<comment type="caution">
    <text evidence="10">The sequence shown here is derived from an EMBL/GenBank/DDBJ whole genome shotgun (WGS) entry which is preliminary data.</text>
</comment>
<dbReference type="Pfam" id="PF00512">
    <property type="entry name" value="HisKA"/>
    <property type="match status" value="1"/>
</dbReference>
<evidence type="ECO:0000259" key="9">
    <source>
        <dbReference type="PROSITE" id="PS50109"/>
    </source>
</evidence>
<dbReference type="Gene3D" id="3.30.565.10">
    <property type="entry name" value="Histidine kinase-like ATPase, C-terminal domain"/>
    <property type="match status" value="1"/>
</dbReference>
<evidence type="ECO:0000256" key="8">
    <source>
        <dbReference type="SAM" id="Phobius"/>
    </source>
</evidence>
<evidence type="ECO:0000256" key="5">
    <source>
        <dbReference type="ARBA" id="ARBA00022679"/>
    </source>
</evidence>
<dbReference type="PROSITE" id="PS50109">
    <property type="entry name" value="HIS_KIN"/>
    <property type="match status" value="1"/>
</dbReference>
<evidence type="ECO:0000256" key="7">
    <source>
        <dbReference type="ARBA" id="ARBA00023012"/>
    </source>
</evidence>
<dbReference type="CDD" id="cd00075">
    <property type="entry name" value="HATPase"/>
    <property type="match status" value="1"/>
</dbReference>
<gene>
    <name evidence="10" type="ORF">NE619_00660</name>
</gene>
<feature type="transmembrane region" description="Helical" evidence="8">
    <location>
        <begin position="12"/>
        <end position="36"/>
    </location>
</feature>
<keyword evidence="6 10" id="KW-0418">Kinase</keyword>
<evidence type="ECO:0000313" key="11">
    <source>
        <dbReference type="Proteomes" id="UP001524502"/>
    </source>
</evidence>
<organism evidence="10 11">
    <name type="scientific">Anaerovorax odorimutans</name>
    <dbReference type="NCBI Taxonomy" id="109327"/>
    <lineage>
        <taxon>Bacteria</taxon>
        <taxon>Bacillati</taxon>
        <taxon>Bacillota</taxon>
        <taxon>Clostridia</taxon>
        <taxon>Peptostreptococcales</taxon>
        <taxon>Anaerovoracaceae</taxon>
        <taxon>Anaerovorax</taxon>
    </lineage>
</organism>
<dbReference type="InterPro" id="IPR004358">
    <property type="entry name" value="Sig_transdc_His_kin-like_C"/>
</dbReference>
<evidence type="ECO:0000313" key="10">
    <source>
        <dbReference type="EMBL" id="MCQ4635242.1"/>
    </source>
</evidence>
<dbReference type="SUPFAM" id="SSF55874">
    <property type="entry name" value="ATPase domain of HSP90 chaperone/DNA topoisomerase II/histidine kinase"/>
    <property type="match status" value="1"/>
</dbReference>
<feature type="domain" description="Histidine kinase" evidence="9">
    <location>
        <begin position="129"/>
        <end position="340"/>
    </location>
</feature>
<dbReference type="InterPro" id="IPR003661">
    <property type="entry name" value="HisK_dim/P_dom"/>
</dbReference>
<name>A0ABT1RJ80_9FIRM</name>
<dbReference type="Pfam" id="PF02518">
    <property type="entry name" value="HATPase_c"/>
    <property type="match status" value="1"/>
</dbReference>
<comment type="subcellular location">
    <subcellularLocation>
        <location evidence="2">Membrane</location>
    </subcellularLocation>
</comment>
<dbReference type="InterPro" id="IPR036097">
    <property type="entry name" value="HisK_dim/P_sf"/>
</dbReference>
<dbReference type="Proteomes" id="UP001524502">
    <property type="component" value="Unassembled WGS sequence"/>
</dbReference>
<comment type="catalytic activity">
    <reaction evidence="1">
        <text>ATP + protein L-histidine = ADP + protein N-phospho-L-histidine.</text>
        <dbReference type="EC" id="2.7.13.3"/>
    </reaction>
</comment>
<dbReference type="CDD" id="cd00082">
    <property type="entry name" value="HisKA"/>
    <property type="match status" value="1"/>
</dbReference>
<dbReference type="GO" id="GO:0016301">
    <property type="term" value="F:kinase activity"/>
    <property type="evidence" value="ECO:0007669"/>
    <property type="project" value="UniProtKB-KW"/>
</dbReference>
<dbReference type="PANTHER" id="PTHR45453:SF1">
    <property type="entry name" value="PHOSPHATE REGULON SENSOR PROTEIN PHOR"/>
    <property type="match status" value="1"/>
</dbReference>
<evidence type="ECO:0000256" key="2">
    <source>
        <dbReference type="ARBA" id="ARBA00004370"/>
    </source>
</evidence>
<keyword evidence="7" id="KW-0902">Two-component regulatory system</keyword>
<proteinExistence type="predicted"/>
<dbReference type="InterPro" id="IPR036890">
    <property type="entry name" value="HATPase_C_sf"/>
</dbReference>
<sequence length="340" mass="38696">MNEQRQMSNQWFYKIYGIYGAAFFLLCAGIIAASHLDFYRKIIVPAALGALALLLVFFILTIKKGVLSIFERCNELLDQAIEGRPFSADNEETELARFTGKLERFVSMKDKAFRDARLQKGQVETLLADISHQTKTPIANILLYSQLLEERSCENKELVRKLTGQSEKLQFLIRRLVEMSRLENGIIRCMPKKENVREFLLQIIGDYCDKAQEKEQELLLECPQETAAVFDGKWLREAVGNIVDNGIKYTPPRGRIRICVIGYEMFVRIDISDTGRGIREEEIPKLFGRFYRSADSASDEGLGLGLYLAREMVHAQGGYIKVSSRQGKGSCFSVYIPAFS</sequence>
<keyword evidence="8" id="KW-0812">Transmembrane</keyword>
<dbReference type="EMBL" id="JANFXK010000001">
    <property type="protein sequence ID" value="MCQ4635242.1"/>
    <property type="molecule type" value="Genomic_DNA"/>
</dbReference>
<dbReference type="InterPro" id="IPR005467">
    <property type="entry name" value="His_kinase_dom"/>
</dbReference>
<dbReference type="EC" id="2.7.13.3" evidence="3"/>
<keyword evidence="11" id="KW-1185">Reference proteome</keyword>
<dbReference type="InterPro" id="IPR050351">
    <property type="entry name" value="BphY/WalK/GraS-like"/>
</dbReference>
<dbReference type="SUPFAM" id="SSF47384">
    <property type="entry name" value="Homodimeric domain of signal transducing histidine kinase"/>
    <property type="match status" value="1"/>
</dbReference>
<accession>A0ABT1RJ80</accession>
<dbReference type="SMART" id="SM00387">
    <property type="entry name" value="HATPase_c"/>
    <property type="match status" value="1"/>
</dbReference>
<evidence type="ECO:0000256" key="3">
    <source>
        <dbReference type="ARBA" id="ARBA00012438"/>
    </source>
</evidence>
<dbReference type="PRINTS" id="PR00344">
    <property type="entry name" value="BCTRLSENSOR"/>
</dbReference>
<keyword evidence="8" id="KW-0472">Membrane</keyword>
<keyword evidence="8" id="KW-1133">Transmembrane helix</keyword>
<dbReference type="RefSeq" id="WP_256130440.1">
    <property type="nucleotide sequence ID" value="NZ_JANFXK010000001.1"/>
</dbReference>
<dbReference type="InterPro" id="IPR003594">
    <property type="entry name" value="HATPase_dom"/>
</dbReference>
<reference evidence="10 11" key="1">
    <citation type="submission" date="2022-06" db="EMBL/GenBank/DDBJ databases">
        <title>Isolation of gut microbiota from human fecal samples.</title>
        <authorList>
            <person name="Pamer E.G."/>
            <person name="Barat B."/>
            <person name="Waligurski E."/>
            <person name="Medina S."/>
            <person name="Paddock L."/>
            <person name="Mostad J."/>
        </authorList>
    </citation>
    <scope>NUCLEOTIDE SEQUENCE [LARGE SCALE GENOMIC DNA]</scope>
    <source>
        <strain evidence="10 11">SL.3.17</strain>
    </source>
</reference>
<dbReference type="Gene3D" id="1.10.287.130">
    <property type="match status" value="1"/>
</dbReference>
<keyword evidence="4" id="KW-0597">Phosphoprotein</keyword>